<accession>A0A9R0JHP7</accession>
<evidence type="ECO:0000259" key="1">
    <source>
        <dbReference type="PROSITE" id="PS50878"/>
    </source>
</evidence>
<name>A0A9R0JHP7_SPIOL</name>
<reference evidence="3" key="2">
    <citation type="submission" date="2025-08" db="UniProtKB">
        <authorList>
            <consortium name="RefSeq"/>
        </authorList>
    </citation>
    <scope>IDENTIFICATION</scope>
    <source>
        <tissue evidence="3">Leaf</tissue>
    </source>
</reference>
<dbReference type="KEGG" id="soe:110775289"/>
<dbReference type="Proteomes" id="UP000813463">
    <property type="component" value="Chromosome 3"/>
</dbReference>
<dbReference type="PANTHER" id="PTHR33116">
    <property type="entry name" value="REVERSE TRANSCRIPTASE ZINC-BINDING DOMAIN-CONTAINING PROTEIN-RELATED-RELATED"/>
    <property type="match status" value="1"/>
</dbReference>
<proteinExistence type="predicted"/>
<feature type="domain" description="Reverse transcriptase" evidence="1">
    <location>
        <begin position="1"/>
        <end position="115"/>
    </location>
</feature>
<sequence>MSPFLFAIGMEYLTRHLQQLQTQTAFNFHPKCKKLAITHLMFADDLLMFSRADIQSVRMLLSAFHQFSVASSLEANLDKSNIYLGGISSTENAAILSAIHIPEGSFPFRYLGVPLATKNLAYNQCKPLIEKVVARAKTWIARNLTYAGRLQLVQTILLSMQSFWCQIEY</sequence>
<dbReference type="InterPro" id="IPR000477">
    <property type="entry name" value="RT_dom"/>
</dbReference>
<dbReference type="GeneID" id="110775289"/>
<gene>
    <name evidence="3" type="primary">LOC110775289</name>
</gene>
<dbReference type="PANTHER" id="PTHR33116:SF84">
    <property type="entry name" value="RNA-DIRECTED DNA POLYMERASE"/>
    <property type="match status" value="1"/>
</dbReference>
<keyword evidence="2" id="KW-1185">Reference proteome</keyword>
<dbReference type="RefSeq" id="XP_021835585.1">
    <property type="nucleotide sequence ID" value="XM_021979893.1"/>
</dbReference>
<organism evidence="2 3">
    <name type="scientific">Spinacia oleracea</name>
    <name type="common">Spinach</name>
    <dbReference type="NCBI Taxonomy" id="3562"/>
    <lineage>
        <taxon>Eukaryota</taxon>
        <taxon>Viridiplantae</taxon>
        <taxon>Streptophyta</taxon>
        <taxon>Embryophyta</taxon>
        <taxon>Tracheophyta</taxon>
        <taxon>Spermatophyta</taxon>
        <taxon>Magnoliopsida</taxon>
        <taxon>eudicotyledons</taxon>
        <taxon>Gunneridae</taxon>
        <taxon>Pentapetalae</taxon>
        <taxon>Caryophyllales</taxon>
        <taxon>Chenopodiaceae</taxon>
        <taxon>Chenopodioideae</taxon>
        <taxon>Anserineae</taxon>
        <taxon>Spinacia</taxon>
    </lineage>
</organism>
<dbReference type="AlphaFoldDB" id="A0A9R0JHP7"/>
<evidence type="ECO:0000313" key="2">
    <source>
        <dbReference type="Proteomes" id="UP000813463"/>
    </source>
</evidence>
<dbReference type="OrthoDB" id="1751077at2759"/>
<dbReference type="PROSITE" id="PS50878">
    <property type="entry name" value="RT_POL"/>
    <property type="match status" value="1"/>
</dbReference>
<reference evidence="2" key="1">
    <citation type="journal article" date="2021" name="Nat. Commun.">
        <title>Genomic analyses provide insights into spinach domestication and the genetic basis of agronomic traits.</title>
        <authorList>
            <person name="Cai X."/>
            <person name="Sun X."/>
            <person name="Xu C."/>
            <person name="Sun H."/>
            <person name="Wang X."/>
            <person name="Ge C."/>
            <person name="Zhang Z."/>
            <person name="Wang Q."/>
            <person name="Fei Z."/>
            <person name="Jiao C."/>
            <person name="Wang Q."/>
        </authorList>
    </citation>
    <scope>NUCLEOTIDE SEQUENCE [LARGE SCALE GENOMIC DNA]</scope>
    <source>
        <strain evidence="2">cv. Varoflay</strain>
    </source>
</reference>
<dbReference type="Pfam" id="PF00078">
    <property type="entry name" value="RVT_1"/>
    <property type="match status" value="1"/>
</dbReference>
<evidence type="ECO:0000313" key="3">
    <source>
        <dbReference type="RefSeq" id="XP_021835585.1"/>
    </source>
</evidence>
<protein>
    <recommendedName>
        <fullName evidence="1">Reverse transcriptase domain-containing protein</fullName>
    </recommendedName>
</protein>